<evidence type="ECO:0000313" key="2">
    <source>
        <dbReference type="EMBL" id="CAD9125617.1"/>
    </source>
</evidence>
<reference evidence="2" key="1">
    <citation type="submission" date="2021-01" db="EMBL/GenBank/DDBJ databases">
        <authorList>
            <person name="Corre E."/>
            <person name="Pelletier E."/>
            <person name="Niang G."/>
            <person name="Scheremetjew M."/>
            <person name="Finn R."/>
            <person name="Kale V."/>
            <person name="Holt S."/>
            <person name="Cochrane G."/>
            <person name="Meng A."/>
            <person name="Brown T."/>
            <person name="Cohen L."/>
        </authorList>
    </citation>
    <scope>NUCLEOTIDE SEQUENCE</scope>
    <source>
        <strain evidence="2">OF101</strain>
    </source>
</reference>
<sequence length="105" mass="11888">MKKFAKENLKPICSPANLDLCDEDRKKEISDIQALPAAELTAKIEEKQKEMKEAEEEFEAEVKKLQEHYQELTKSKDEKVAAVKSSGLGLMKSVQSHAQKAKQEL</sequence>
<keyword evidence="1" id="KW-0175">Coiled coil</keyword>
<dbReference type="EMBL" id="HBGE01032321">
    <property type="protein sequence ID" value="CAD9125617.1"/>
    <property type="molecule type" value="Transcribed_RNA"/>
</dbReference>
<accession>A0A7S1M9W2</accession>
<proteinExistence type="predicted"/>
<protein>
    <submittedName>
        <fullName evidence="2">Uncharacterized protein</fullName>
    </submittedName>
</protein>
<evidence type="ECO:0000256" key="1">
    <source>
        <dbReference type="SAM" id="Coils"/>
    </source>
</evidence>
<name>A0A7S1M9W2_ALECA</name>
<organism evidence="2">
    <name type="scientific">Alexandrium catenella</name>
    <name type="common">Red tide dinoflagellate</name>
    <name type="synonym">Gonyaulax catenella</name>
    <dbReference type="NCBI Taxonomy" id="2925"/>
    <lineage>
        <taxon>Eukaryota</taxon>
        <taxon>Sar</taxon>
        <taxon>Alveolata</taxon>
        <taxon>Dinophyceae</taxon>
        <taxon>Gonyaulacales</taxon>
        <taxon>Pyrocystaceae</taxon>
        <taxon>Alexandrium</taxon>
    </lineage>
</organism>
<gene>
    <name evidence="2" type="ORF">ACAT0790_LOCUS19524</name>
</gene>
<feature type="coiled-coil region" evidence="1">
    <location>
        <begin position="37"/>
        <end position="82"/>
    </location>
</feature>
<dbReference type="AlphaFoldDB" id="A0A7S1M9W2"/>